<dbReference type="Proteomes" id="UP000295506">
    <property type="component" value="Unassembled WGS sequence"/>
</dbReference>
<dbReference type="InterPro" id="IPR036291">
    <property type="entry name" value="NAD(P)-bd_dom_sf"/>
</dbReference>
<dbReference type="AlphaFoldDB" id="A0A126QMB7"/>
<name>A0A126QMB7_9BACT</name>
<comment type="similarity">
    <text evidence="1">Belongs to the short-chain dehydrogenases/reductases (SDR) family.</text>
</comment>
<dbReference type="PANTHER" id="PTHR44196:SF1">
    <property type="entry name" value="DEHYDROGENASE_REDUCTASE SDR FAMILY MEMBER 7B"/>
    <property type="match status" value="1"/>
</dbReference>
<dbReference type="OrthoDB" id="658698at2"/>
<evidence type="ECO:0000313" key="5">
    <source>
        <dbReference type="Proteomes" id="UP000055611"/>
    </source>
</evidence>
<dbReference type="KEGG" id="dej:AWY79_07875"/>
<gene>
    <name evidence="3" type="ORF">AWY79_07875</name>
    <name evidence="4" type="ORF">EDC59_101448</name>
</gene>
<dbReference type="InterPro" id="IPR020904">
    <property type="entry name" value="Sc_DH/Rdtase_CS"/>
</dbReference>
<keyword evidence="5" id="KW-1185">Reference proteome</keyword>
<dbReference type="EMBL" id="SOBK01000001">
    <property type="protein sequence ID" value="TDT92044.1"/>
    <property type="molecule type" value="Genomic_DNA"/>
</dbReference>
<dbReference type="Pfam" id="PF00106">
    <property type="entry name" value="adh_short"/>
    <property type="match status" value="1"/>
</dbReference>
<dbReference type="PANTHER" id="PTHR44196">
    <property type="entry name" value="DEHYDROGENASE/REDUCTASE SDR FAMILY MEMBER 7B"/>
    <property type="match status" value="1"/>
</dbReference>
<dbReference type="GO" id="GO:0016491">
    <property type="term" value="F:oxidoreductase activity"/>
    <property type="evidence" value="ECO:0007669"/>
    <property type="project" value="UniProtKB-KW"/>
</dbReference>
<dbReference type="EMBL" id="CP014206">
    <property type="protein sequence ID" value="AMK11034.1"/>
    <property type="molecule type" value="Genomic_DNA"/>
</dbReference>
<evidence type="ECO:0000313" key="3">
    <source>
        <dbReference type="EMBL" id="AMK11034.1"/>
    </source>
</evidence>
<evidence type="ECO:0000256" key="2">
    <source>
        <dbReference type="ARBA" id="ARBA00023002"/>
    </source>
</evidence>
<dbReference type="RefSeq" id="WP_066802227.1">
    <property type="nucleotide sequence ID" value="NZ_CP014206.1"/>
</dbReference>
<proteinExistence type="inferred from homology"/>
<dbReference type="PROSITE" id="PS00061">
    <property type="entry name" value="ADH_SHORT"/>
    <property type="match status" value="1"/>
</dbReference>
<dbReference type="GO" id="GO:0016020">
    <property type="term" value="C:membrane"/>
    <property type="evidence" value="ECO:0007669"/>
    <property type="project" value="TreeGrafter"/>
</dbReference>
<organism evidence="4 6">
    <name type="scientific">Pseudodesulfovibrio indicus</name>
    <dbReference type="NCBI Taxonomy" id="1716143"/>
    <lineage>
        <taxon>Bacteria</taxon>
        <taxon>Pseudomonadati</taxon>
        <taxon>Thermodesulfobacteriota</taxon>
        <taxon>Desulfovibrionia</taxon>
        <taxon>Desulfovibrionales</taxon>
        <taxon>Desulfovibrionaceae</taxon>
    </lineage>
</organism>
<evidence type="ECO:0000256" key="1">
    <source>
        <dbReference type="ARBA" id="ARBA00006484"/>
    </source>
</evidence>
<dbReference type="Proteomes" id="UP000055611">
    <property type="component" value="Chromosome"/>
</dbReference>
<protein>
    <submittedName>
        <fullName evidence="4">Short-subunit dehydrogenase</fullName>
    </submittedName>
</protein>
<reference evidence="3 5" key="1">
    <citation type="journal article" date="2016" name="Front. Microbiol.">
        <title>Genome Sequence of the Piezophilic, Mesophilic Sulfate-Reducing Bacterium Desulfovibrio indicus J2T.</title>
        <authorList>
            <person name="Cao J."/>
            <person name="Maignien L."/>
            <person name="Shao Z."/>
            <person name="Alain K."/>
            <person name="Jebbar M."/>
        </authorList>
    </citation>
    <scope>NUCLEOTIDE SEQUENCE [LARGE SCALE GENOMIC DNA]</scope>
    <source>
        <strain evidence="3 5">J2</strain>
    </source>
</reference>
<keyword evidence="2" id="KW-0560">Oxidoreductase</keyword>
<evidence type="ECO:0000313" key="6">
    <source>
        <dbReference type="Proteomes" id="UP000295506"/>
    </source>
</evidence>
<dbReference type="PRINTS" id="PR00081">
    <property type="entry name" value="GDHRDH"/>
</dbReference>
<dbReference type="SUPFAM" id="SSF51735">
    <property type="entry name" value="NAD(P)-binding Rossmann-fold domains"/>
    <property type="match status" value="1"/>
</dbReference>
<accession>A0A126QMB7</accession>
<dbReference type="Gene3D" id="3.40.50.720">
    <property type="entry name" value="NAD(P)-binding Rossmann-like Domain"/>
    <property type="match status" value="1"/>
</dbReference>
<sequence>MTPTHVLITGATGGVGQALALEYAAPGVLLSLTGRSGERLDTIAAQCREKGAEVDTQVLDVREAHALRDWVLAVDRARAVDLAFANAGVSSAIKPDGSGEPYADVERLFQVNTLGVVATVHPLAERMRERGAGQLAIIGSISGLRGFPDTPAYSASKGAVRIYGKALRAWLSGSGVKVSVVTMGFVDSPMSRRYVGGKPFSCSSAEAARRIRSGLERNKAEIIFPRLLAVGVWSLNLLVEPVANWVLRTFFKCSVRPDGDSPLGKE</sequence>
<dbReference type="InterPro" id="IPR002347">
    <property type="entry name" value="SDR_fam"/>
</dbReference>
<reference evidence="4 6" key="2">
    <citation type="submission" date="2019-03" db="EMBL/GenBank/DDBJ databases">
        <title>Genomic Encyclopedia of Type Strains, Phase IV (KMG-IV): sequencing the most valuable type-strain genomes for metagenomic binning, comparative biology and taxonomic classification.</title>
        <authorList>
            <person name="Goeker M."/>
        </authorList>
    </citation>
    <scope>NUCLEOTIDE SEQUENCE [LARGE SCALE GENOMIC DNA]</scope>
    <source>
        <strain evidence="4 6">DSM 101483</strain>
    </source>
</reference>
<evidence type="ECO:0000313" key="4">
    <source>
        <dbReference type="EMBL" id="TDT92044.1"/>
    </source>
</evidence>